<dbReference type="AlphaFoldDB" id="A0A2M4DN76"/>
<organism evidence="2">
    <name type="scientific">Anopheles darlingi</name>
    <name type="common">Mosquito</name>
    <dbReference type="NCBI Taxonomy" id="43151"/>
    <lineage>
        <taxon>Eukaryota</taxon>
        <taxon>Metazoa</taxon>
        <taxon>Ecdysozoa</taxon>
        <taxon>Arthropoda</taxon>
        <taxon>Hexapoda</taxon>
        <taxon>Insecta</taxon>
        <taxon>Pterygota</taxon>
        <taxon>Neoptera</taxon>
        <taxon>Endopterygota</taxon>
        <taxon>Diptera</taxon>
        <taxon>Nematocera</taxon>
        <taxon>Culicoidea</taxon>
        <taxon>Culicidae</taxon>
        <taxon>Anophelinae</taxon>
        <taxon>Anopheles</taxon>
    </lineage>
</organism>
<evidence type="ECO:0000313" key="2">
    <source>
        <dbReference type="EMBL" id="MBW79020.1"/>
    </source>
</evidence>
<name>A0A2M4DN76_ANODA</name>
<sequence>MQDPVFPSSFTSCLLPFSCSMLTLCCNFALSFANTHCCCYCCTATLALRHVSVPKATSDAGAAAAAASTGITASDNEAVCLGHPFKHRYSARGCTALGAFAGVHWSENDDGSKLIFPARRDRPRPTNSSYTPTGIRCEGGGAIERYEYLMRERNARRRRGQPYRMPTRYDALSSNIYPDFAAFFSIPFTRG</sequence>
<reference evidence="2" key="1">
    <citation type="submission" date="2018-01" db="EMBL/GenBank/DDBJ databases">
        <title>An insight into the sialome of Amazonian anophelines.</title>
        <authorList>
            <person name="Ribeiro J.M."/>
            <person name="Scarpassa V."/>
            <person name="Calvo E."/>
        </authorList>
    </citation>
    <scope>NUCLEOTIDE SEQUENCE</scope>
</reference>
<evidence type="ECO:0000256" key="1">
    <source>
        <dbReference type="SAM" id="SignalP"/>
    </source>
</evidence>
<protein>
    <submittedName>
        <fullName evidence="2">Putative secreted protein</fullName>
    </submittedName>
</protein>
<accession>A0A2M4DN76</accession>
<feature type="chain" id="PRO_5014979920" evidence="1">
    <location>
        <begin position="34"/>
        <end position="191"/>
    </location>
</feature>
<proteinExistence type="predicted"/>
<keyword evidence="1" id="KW-0732">Signal</keyword>
<dbReference type="EMBL" id="GGFL01014842">
    <property type="protein sequence ID" value="MBW79020.1"/>
    <property type="molecule type" value="Transcribed_RNA"/>
</dbReference>
<feature type="signal peptide" evidence="1">
    <location>
        <begin position="1"/>
        <end position="33"/>
    </location>
</feature>